<evidence type="ECO:0000313" key="9">
    <source>
        <dbReference type="EMBL" id="GGJ44474.1"/>
    </source>
</evidence>
<dbReference type="InterPro" id="IPR016160">
    <property type="entry name" value="Ald_DH_CS_CYS"/>
</dbReference>
<proteinExistence type="inferred from homology"/>
<dbReference type="GO" id="GO:0004029">
    <property type="term" value="F:aldehyde dehydrogenase (NAD+) activity"/>
    <property type="evidence" value="ECO:0007669"/>
    <property type="project" value="TreeGrafter"/>
</dbReference>
<evidence type="ECO:0000259" key="8">
    <source>
        <dbReference type="Pfam" id="PF00171"/>
    </source>
</evidence>
<dbReference type="PROSITE" id="PS00687">
    <property type="entry name" value="ALDEHYDE_DEHYDR_GLU"/>
    <property type="match status" value="1"/>
</dbReference>
<feature type="active site" evidence="5">
    <location>
        <position position="241"/>
    </location>
</feature>
<evidence type="ECO:0000313" key="10">
    <source>
        <dbReference type="Proteomes" id="UP000661507"/>
    </source>
</evidence>
<dbReference type="PANTHER" id="PTHR43570">
    <property type="entry name" value="ALDEHYDE DEHYDROGENASE"/>
    <property type="match status" value="1"/>
</dbReference>
<evidence type="ECO:0000256" key="5">
    <source>
        <dbReference type="PIRSR" id="PIRSR036492-1"/>
    </source>
</evidence>
<dbReference type="InterPro" id="IPR012394">
    <property type="entry name" value="Aldehyde_DH_NAD(P)"/>
</dbReference>
<evidence type="ECO:0000256" key="4">
    <source>
        <dbReference type="PIRNR" id="PIRNR036492"/>
    </source>
</evidence>
<dbReference type="AlphaFoldDB" id="A0A917L5T4"/>
<dbReference type="GO" id="GO:0005737">
    <property type="term" value="C:cytoplasm"/>
    <property type="evidence" value="ECO:0007669"/>
    <property type="project" value="TreeGrafter"/>
</dbReference>
<reference evidence="9" key="2">
    <citation type="submission" date="2020-09" db="EMBL/GenBank/DDBJ databases">
        <authorList>
            <person name="Sun Q."/>
            <person name="Zhou Y."/>
        </authorList>
    </citation>
    <scope>NUCLEOTIDE SEQUENCE</scope>
    <source>
        <strain evidence="9">CGMCC 1.3617</strain>
    </source>
</reference>
<dbReference type="PROSITE" id="PS00070">
    <property type="entry name" value="ALDEHYDE_DEHYDR_CYS"/>
    <property type="match status" value="1"/>
</dbReference>
<dbReference type="Gene3D" id="3.40.605.10">
    <property type="entry name" value="Aldehyde Dehydrogenase, Chain A, domain 1"/>
    <property type="match status" value="1"/>
</dbReference>
<comment type="similarity">
    <text evidence="1 4 7">Belongs to the aldehyde dehydrogenase family.</text>
</comment>
<comment type="caution">
    <text evidence="9">The sequence shown here is derived from an EMBL/GenBank/DDBJ whole genome shotgun (WGS) entry which is preliminary data.</text>
</comment>
<dbReference type="Proteomes" id="UP000661507">
    <property type="component" value="Unassembled WGS sequence"/>
</dbReference>
<dbReference type="FunFam" id="3.40.309.10:FF:000003">
    <property type="entry name" value="Aldehyde dehydrogenase"/>
    <property type="match status" value="1"/>
</dbReference>
<keyword evidence="10" id="KW-1185">Reference proteome</keyword>
<dbReference type="InterPro" id="IPR015590">
    <property type="entry name" value="Aldehyde_DH_dom"/>
</dbReference>
<dbReference type="InterPro" id="IPR016163">
    <property type="entry name" value="Ald_DH_C"/>
</dbReference>
<name>A0A917L5T4_9PROT</name>
<feature type="domain" description="Aldehyde dehydrogenase" evidence="8">
    <location>
        <begin position="9"/>
        <end position="423"/>
    </location>
</feature>
<protein>
    <recommendedName>
        <fullName evidence="4">Aldehyde dehydrogenase</fullName>
    </recommendedName>
</protein>
<dbReference type="InterPro" id="IPR016161">
    <property type="entry name" value="Ald_DH/histidinol_DH"/>
</dbReference>
<evidence type="ECO:0000256" key="3">
    <source>
        <dbReference type="ARBA" id="ARBA00023027"/>
    </source>
</evidence>
<evidence type="ECO:0000256" key="1">
    <source>
        <dbReference type="ARBA" id="ARBA00009986"/>
    </source>
</evidence>
<dbReference type="Pfam" id="PF00171">
    <property type="entry name" value="Aldedh"/>
    <property type="match status" value="1"/>
</dbReference>
<dbReference type="EMBL" id="BMKW01000033">
    <property type="protein sequence ID" value="GGJ44474.1"/>
    <property type="molecule type" value="Genomic_DNA"/>
</dbReference>
<keyword evidence="2 4" id="KW-0560">Oxidoreductase</keyword>
<reference evidence="9" key="1">
    <citation type="journal article" date="2014" name="Int. J. Syst. Evol. Microbiol.">
        <title>Complete genome sequence of Corynebacterium casei LMG S-19264T (=DSM 44701T), isolated from a smear-ripened cheese.</title>
        <authorList>
            <consortium name="US DOE Joint Genome Institute (JGI-PGF)"/>
            <person name="Walter F."/>
            <person name="Albersmeier A."/>
            <person name="Kalinowski J."/>
            <person name="Ruckert C."/>
        </authorList>
    </citation>
    <scope>NUCLEOTIDE SEQUENCE</scope>
    <source>
        <strain evidence="9">CGMCC 1.3617</strain>
    </source>
</reference>
<evidence type="ECO:0000256" key="7">
    <source>
        <dbReference type="RuleBase" id="RU003345"/>
    </source>
</evidence>
<dbReference type="GO" id="GO:0006081">
    <property type="term" value="P:aldehyde metabolic process"/>
    <property type="evidence" value="ECO:0007669"/>
    <property type="project" value="InterPro"/>
</dbReference>
<gene>
    <name evidence="9" type="ORF">GCM10011320_59930</name>
</gene>
<keyword evidence="3" id="KW-0520">NAD</keyword>
<evidence type="ECO:0000256" key="2">
    <source>
        <dbReference type="ARBA" id="ARBA00023002"/>
    </source>
</evidence>
<evidence type="ECO:0000256" key="6">
    <source>
        <dbReference type="PROSITE-ProRule" id="PRU10007"/>
    </source>
</evidence>
<dbReference type="PIRSF" id="PIRSF036492">
    <property type="entry name" value="ALDH"/>
    <property type="match status" value="1"/>
</dbReference>
<accession>A0A917L5T4</accession>
<dbReference type="PANTHER" id="PTHR43570:SF16">
    <property type="entry name" value="ALDEHYDE DEHYDROGENASE TYPE III, ISOFORM Q"/>
    <property type="match status" value="1"/>
</dbReference>
<dbReference type="FunFam" id="3.40.605.10:FF:000004">
    <property type="entry name" value="Aldehyde dehydrogenase"/>
    <property type="match status" value="1"/>
</dbReference>
<sequence length="459" mass="50076">MQDVISRQRAYFDTNVTKPISFRIEQLLRLKRALEQREGVLQEAIAADYGKQRYETFITELLPVYSEIDAAIANVAAWSTPSPVASSPFTSPGRCYVMPEPLGVSLVIGPWNYPVQLTIVPAVGALAAGCTVVLKPSEITANTSAAIANLIAEAFDPAYVTVVEGGVRETSALLAHKFDMIFFTGSVAVGRIVYQAAAKNLTPVVLELGGKSPTIVAPDANLPLAARRIAWAKFLNAGQTCIAPDYVNVHRSIYEEFLDALAKEIAASRYGLENHNFVRIVNARNLERVAALIDQRKVFTGGLVDVDQRVIAPTVLRDVNWGDRVMGEEVFGPVLPTLVYDDIDDVVSQIKQRDKPLALYLFTEDAGTKRKILSDLSFGGGAINDAVVQVTNGDLPFGGVGTSGIGSYHGEAGFRSFSHYKSIVDREALTTAEEQQFRYSPYNDDYLKIMRQTLGIRPG</sequence>
<organism evidence="9 10">
    <name type="scientific">Neoroseomonas lacus</name>
    <dbReference type="NCBI Taxonomy" id="287609"/>
    <lineage>
        <taxon>Bacteria</taxon>
        <taxon>Pseudomonadati</taxon>
        <taxon>Pseudomonadota</taxon>
        <taxon>Alphaproteobacteria</taxon>
        <taxon>Acetobacterales</taxon>
        <taxon>Acetobacteraceae</taxon>
        <taxon>Neoroseomonas</taxon>
    </lineage>
</organism>
<dbReference type="SUPFAM" id="SSF53720">
    <property type="entry name" value="ALDH-like"/>
    <property type="match status" value="1"/>
</dbReference>
<dbReference type="InterPro" id="IPR029510">
    <property type="entry name" value="Ald_DH_CS_GLU"/>
</dbReference>
<feature type="active site" evidence="5 6">
    <location>
        <position position="207"/>
    </location>
</feature>
<dbReference type="InterPro" id="IPR016162">
    <property type="entry name" value="Ald_DH_N"/>
</dbReference>
<dbReference type="Gene3D" id="3.40.309.10">
    <property type="entry name" value="Aldehyde Dehydrogenase, Chain A, domain 2"/>
    <property type="match status" value="1"/>
</dbReference>